<comment type="catalytic activity">
    <reaction evidence="7">
        <text>Hydrolysis of oligopeptides, with broad specificity. Gly or Ala commonly occur as P1 or P1' residues, but more distant residues are also important, as is shown by the fact that Z-Gly-Pro-Gly-|-Gly-Pro-Ala is cleaved, but not Z-(Gly)(5).</text>
        <dbReference type="EC" id="3.4.24.70"/>
    </reaction>
</comment>
<dbReference type="KEGG" id="elux:BTN50_1109"/>
<sequence>MTNPLLLFTDLPPFSKIKPEHMQPAVEQVVADCRAAVESVLENNTSLSWASVCVPLAESEDRLNRVTFHIEHLHAVVNSKALREAYEACMPVLSDYSTWRGQHKKLYDAYKAIKERKDFASLSIAQQKTITNELLDFELNGISLSQKKQNRFGEIRKRLMELSSHFTNNVLDATMGWSKFIIEESDLVGMPEYALAAAKAKAKAKGFEGFLLTLDEPSYQPVIMYCDNRALRAELYKSYNTRASDRGPNAGKWDNTNIMNEFLQLSYETAHLLGFNNYSVLSLKTKMASSTNEVLVFLNELVEQVKPQGEKDFQKLAQFTKDNFGVEVLEPWDVTYYSKKLENSQNNISEKERHPYFPEKKVISALFNVFKRVFRMNVKHCGGIDVWDDSVSFYNVFDARGLLRGSFYLDLYARENKHSGAWMHECIARRVKQSGEVQIPVAHLICNFNKPIGDKQALFDHDDVVTLFHEFGHVIHHILTLVDEPSVSGLHGVPVDAMEFPSQLLENWCWEKNVLVLISDHVETHKSLPNDMLDKVLAAKNFQSSFTLLYQLENALFDFTLHRYFDPKKGARVLETFANIQRRVAVMESPEWVRFPHTFSHIFAGSYHAGYYSYLWAEVLACDAFSLFQDEGVFDSKTGTAFLEHILERGGSEEQMELFERFRGRKLSKDAFLRRHGISS</sequence>
<evidence type="ECO:0000256" key="5">
    <source>
        <dbReference type="ARBA" id="ARBA00022833"/>
    </source>
</evidence>
<evidence type="ECO:0000256" key="2">
    <source>
        <dbReference type="ARBA" id="ARBA00022670"/>
    </source>
</evidence>
<dbReference type="InterPro" id="IPR034005">
    <property type="entry name" value="M3A_DCP"/>
</dbReference>
<dbReference type="EMBL" id="CP020660">
    <property type="protein sequence ID" value="ATF09605.1"/>
    <property type="molecule type" value="Genomic_DNA"/>
</dbReference>
<keyword evidence="6 9" id="KW-0482">Metalloprotease</keyword>
<dbReference type="Pfam" id="PF19310">
    <property type="entry name" value="TOP_N"/>
    <property type="match status" value="1"/>
</dbReference>
<dbReference type="PANTHER" id="PTHR11804:SF84">
    <property type="entry name" value="SACCHAROLYSIN"/>
    <property type="match status" value="1"/>
</dbReference>
<dbReference type="InterPro" id="IPR045666">
    <property type="entry name" value="OpdA_N"/>
</dbReference>
<keyword evidence="3 9" id="KW-0479">Metal-binding</keyword>
<dbReference type="Gene3D" id="1.20.1050.40">
    <property type="entry name" value="Endopeptidase. Chain P, domain 1"/>
    <property type="match status" value="1"/>
</dbReference>
<evidence type="ECO:0000256" key="9">
    <source>
        <dbReference type="RuleBase" id="RU003435"/>
    </source>
</evidence>
<dbReference type="GO" id="GO:0046872">
    <property type="term" value="F:metal ion binding"/>
    <property type="evidence" value="ECO:0007669"/>
    <property type="project" value="UniProtKB-UniRule"/>
</dbReference>
<protein>
    <recommendedName>
        <fullName evidence="8">oligopeptidase A</fullName>
        <ecNumber evidence="8">3.4.24.70</ecNumber>
    </recommendedName>
</protein>
<evidence type="ECO:0000259" key="11">
    <source>
        <dbReference type="Pfam" id="PF19310"/>
    </source>
</evidence>
<dbReference type="InterPro" id="IPR045090">
    <property type="entry name" value="Pept_M3A_M3B"/>
</dbReference>
<dbReference type="RefSeq" id="WP_096619216.1">
    <property type="nucleotide sequence ID" value="NZ_CP020660.1"/>
</dbReference>
<keyword evidence="13" id="KW-1185">Reference proteome</keyword>
<organism evidence="12 13">
    <name type="scientific">Candidatus Enterovibrio altilux</name>
    <dbReference type="NCBI Taxonomy" id="1927128"/>
    <lineage>
        <taxon>Bacteria</taxon>
        <taxon>Pseudomonadati</taxon>
        <taxon>Pseudomonadota</taxon>
        <taxon>Gammaproteobacteria</taxon>
        <taxon>Vibrionales</taxon>
        <taxon>Vibrionaceae</taxon>
        <taxon>Enterovibrio</taxon>
    </lineage>
</organism>
<evidence type="ECO:0000256" key="1">
    <source>
        <dbReference type="ARBA" id="ARBA00006040"/>
    </source>
</evidence>
<dbReference type="InterPro" id="IPR024077">
    <property type="entry name" value="Neurolysin/TOP_dom2"/>
</dbReference>
<name>A0A291B9C7_9GAMM</name>
<dbReference type="GO" id="GO:0006508">
    <property type="term" value="P:proteolysis"/>
    <property type="evidence" value="ECO:0007669"/>
    <property type="project" value="UniProtKB-KW"/>
</dbReference>
<dbReference type="Proteomes" id="UP000218160">
    <property type="component" value="Chromosome 1"/>
</dbReference>
<comment type="cofactor">
    <cofactor evidence="9">
        <name>Zn(2+)</name>
        <dbReference type="ChEBI" id="CHEBI:29105"/>
    </cofactor>
    <text evidence="9">Binds 1 zinc ion.</text>
</comment>
<dbReference type="NCBIfam" id="NF008159">
    <property type="entry name" value="PRK10911.1"/>
    <property type="match status" value="1"/>
</dbReference>
<dbReference type="InterPro" id="IPR024080">
    <property type="entry name" value="Neurolysin/TOP_N"/>
</dbReference>
<dbReference type="CDD" id="cd06456">
    <property type="entry name" value="M3A_DCP"/>
    <property type="match status" value="1"/>
</dbReference>
<dbReference type="GO" id="GO:0005829">
    <property type="term" value="C:cytosol"/>
    <property type="evidence" value="ECO:0007669"/>
    <property type="project" value="UniProtKB-ARBA"/>
</dbReference>
<evidence type="ECO:0000256" key="7">
    <source>
        <dbReference type="ARBA" id="ARBA00024603"/>
    </source>
</evidence>
<dbReference type="Pfam" id="PF01432">
    <property type="entry name" value="Peptidase_M3"/>
    <property type="match status" value="1"/>
</dbReference>
<keyword evidence="4 9" id="KW-0378">Hydrolase</keyword>
<dbReference type="GO" id="GO:0004222">
    <property type="term" value="F:metalloendopeptidase activity"/>
    <property type="evidence" value="ECO:0007669"/>
    <property type="project" value="UniProtKB-EC"/>
</dbReference>
<evidence type="ECO:0000256" key="6">
    <source>
        <dbReference type="ARBA" id="ARBA00023049"/>
    </source>
</evidence>
<evidence type="ECO:0000256" key="3">
    <source>
        <dbReference type="ARBA" id="ARBA00022723"/>
    </source>
</evidence>
<dbReference type="PANTHER" id="PTHR11804">
    <property type="entry name" value="PROTEASE M3 THIMET OLIGOPEPTIDASE-RELATED"/>
    <property type="match status" value="1"/>
</dbReference>
<evidence type="ECO:0000256" key="8">
    <source>
        <dbReference type="ARBA" id="ARBA00026100"/>
    </source>
</evidence>
<keyword evidence="2 9" id="KW-0645">Protease</keyword>
<gene>
    <name evidence="12" type="ORF">BTN50_1109</name>
</gene>
<dbReference type="GO" id="GO:0006518">
    <property type="term" value="P:peptide metabolic process"/>
    <property type="evidence" value="ECO:0007669"/>
    <property type="project" value="TreeGrafter"/>
</dbReference>
<dbReference type="EC" id="3.4.24.70" evidence="8"/>
<keyword evidence="5 9" id="KW-0862">Zinc</keyword>
<comment type="similarity">
    <text evidence="1 9">Belongs to the peptidase M3 family.</text>
</comment>
<evidence type="ECO:0000313" key="12">
    <source>
        <dbReference type="EMBL" id="ATF09605.1"/>
    </source>
</evidence>
<dbReference type="FunFam" id="3.40.390.10:FF:000009">
    <property type="entry name" value="Oligopeptidase A"/>
    <property type="match status" value="1"/>
</dbReference>
<reference evidence="13" key="1">
    <citation type="submission" date="2017-04" db="EMBL/GenBank/DDBJ databases">
        <title>Genome evolution of the luminous symbionts of deep sea anglerfish.</title>
        <authorList>
            <person name="Hendry T.A."/>
        </authorList>
    </citation>
    <scope>NUCLEOTIDE SEQUENCE [LARGE SCALE GENOMIC DNA]</scope>
</reference>
<feature type="domain" description="Peptidase M3A/M3B catalytic" evidence="10">
    <location>
        <begin position="223"/>
        <end position="677"/>
    </location>
</feature>
<evidence type="ECO:0000259" key="10">
    <source>
        <dbReference type="Pfam" id="PF01432"/>
    </source>
</evidence>
<dbReference type="AlphaFoldDB" id="A0A291B9C7"/>
<dbReference type="Gene3D" id="1.10.1370.10">
    <property type="entry name" value="Neurolysin, domain 3"/>
    <property type="match status" value="1"/>
</dbReference>
<feature type="domain" description="Oligopeptidase A N-terminal" evidence="11">
    <location>
        <begin position="28"/>
        <end position="148"/>
    </location>
</feature>
<evidence type="ECO:0000313" key="13">
    <source>
        <dbReference type="Proteomes" id="UP000218160"/>
    </source>
</evidence>
<dbReference type="Gene3D" id="3.40.390.10">
    <property type="entry name" value="Collagenase (Catalytic Domain)"/>
    <property type="match status" value="1"/>
</dbReference>
<dbReference type="InterPro" id="IPR024079">
    <property type="entry name" value="MetalloPept_cat_dom_sf"/>
</dbReference>
<dbReference type="InterPro" id="IPR001567">
    <property type="entry name" value="Pept_M3A_M3B_dom"/>
</dbReference>
<evidence type="ECO:0000256" key="4">
    <source>
        <dbReference type="ARBA" id="ARBA00022801"/>
    </source>
</evidence>
<proteinExistence type="inferred from homology"/>
<accession>A0A291B9C7</accession>
<dbReference type="SUPFAM" id="SSF55486">
    <property type="entry name" value="Metalloproteases ('zincins'), catalytic domain"/>
    <property type="match status" value="1"/>
</dbReference>